<dbReference type="InterPro" id="IPR029044">
    <property type="entry name" value="Nucleotide-diphossugar_trans"/>
</dbReference>
<dbReference type="SUPFAM" id="SSF51161">
    <property type="entry name" value="Trimeric LpxA-like enzymes"/>
    <property type="match status" value="1"/>
</dbReference>
<evidence type="ECO:0000256" key="5">
    <source>
        <dbReference type="ARBA" id="ARBA00022679"/>
    </source>
</evidence>
<evidence type="ECO:0000259" key="10">
    <source>
        <dbReference type="Pfam" id="PF00483"/>
    </source>
</evidence>
<feature type="domain" description="Nucleotidyl transferase" evidence="10">
    <location>
        <begin position="146"/>
        <end position="416"/>
    </location>
</feature>
<dbReference type="CDD" id="cd04651">
    <property type="entry name" value="LbH_G1P_AT_C"/>
    <property type="match status" value="1"/>
</dbReference>
<name>A0A1D2A1L0_AUXPR</name>
<dbReference type="GO" id="GO:0008878">
    <property type="term" value="F:glucose-1-phosphate adenylyltransferase activity"/>
    <property type="evidence" value="ECO:0007669"/>
    <property type="project" value="UniProtKB-EC"/>
</dbReference>
<dbReference type="SUPFAM" id="SSF53448">
    <property type="entry name" value="Nucleotide-diphospho-sugar transferases"/>
    <property type="match status" value="1"/>
</dbReference>
<evidence type="ECO:0000313" key="11">
    <source>
        <dbReference type="EMBL" id="JAT73072.1"/>
    </source>
</evidence>
<keyword evidence="6" id="KW-0548">Nucleotidyltransferase</keyword>
<dbReference type="PANTHER" id="PTHR43523">
    <property type="entry name" value="GLUCOSE-1-PHOSPHATE ADENYLYLTRANSFERASE-RELATED"/>
    <property type="match status" value="1"/>
</dbReference>
<dbReference type="Pfam" id="PF25247">
    <property type="entry name" value="LbH_GLGC"/>
    <property type="match status" value="1"/>
</dbReference>
<keyword evidence="4" id="KW-0021">Allosteric enzyme</keyword>
<dbReference type="InterPro" id="IPR011831">
    <property type="entry name" value="ADP-Glc_PPase"/>
</dbReference>
<evidence type="ECO:0000256" key="4">
    <source>
        <dbReference type="ARBA" id="ARBA00022533"/>
    </source>
</evidence>
<comment type="similarity">
    <text evidence="2">Belongs to the bacterial/plant glucose-1-phosphate adenylyltransferase family.</text>
</comment>
<feature type="region of interest" description="Disordered" evidence="9">
    <location>
        <begin position="54"/>
        <end position="104"/>
    </location>
</feature>
<dbReference type="InterPro" id="IPR005835">
    <property type="entry name" value="NTP_transferase_dom"/>
</dbReference>
<keyword evidence="8" id="KW-0067">ATP-binding</keyword>
<dbReference type="PROSITE" id="PS00809">
    <property type="entry name" value="ADP_GLC_PYROPHOSPH_2"/>
    <property type="match status" value="1"/>
</dbReference>
<keyword evidence="7" id="KW-0547">Nucleotide-binding</keyword>
<evidence type="ECO:0000256" key="6">
    <source>
        <dbReference type="ARBA" id="ARBA00022695"/>
    </source>
</evidence>
<dbReference type="Gene3D" id="3.90.550.10">
    <property type="entry name" value="Spore Coat Polysaccharide Biosynthesis Protein SpsA, Chain A"/>
    <property type="match status" value="1"/>
</dbReference>
<evidence type="ECO:0000256" key="7">
    <source>
        <dbReference type="ARBA" id="ARBA00022741"/>
    </source>
</evidence>
<dbReference type="AlphaFoldDB" id="A0A1D2A1L0"/>
<proteinExistence type="inferred from homology"/>
<gene>
    <name evidence="11" type="ORF">g.5128</name>
</gene>
<evidence type="ECO:0000256" key="9">
    <source>
        <dbReference type="SAM" id="MobiDB-lite"/>
    </source>
</evidence>
<dbReference type="Pfam" id="PF00483">
    <property type="entry name" value="NTP_transferase"/>
    <property type="match status" value="1"/>
</dbReference>
<dbReference type="Gene3D" id="2.160.10.10">
    <property type="entry name" value="Hexapeptide repeat proteins"/>
    <property type="match status" value="1"/>
</dbReference>
<dbReference type="GO" id="GO:0005524">
    <property type="term" value="F:ATP binding"/>
    <property type="evidence" value="ECO:0007669"/>
    <property type="project" value="UniProtKB-KW"/>
</dbReference>
<evidence type="ECO:0000256" key="8">
    <source>
        <dbReference type="ARBA" id="ARBA00022840"/>
    </source>
</evidence>
<dbReference type="EC" id="2.7.7.27" evidence="3"/>
<organism evidence="11">
    <name type="scientific">Auxenochlorella protothecoides</name>
    <name type="common">Green microalga</name>
    <name type="synonym">Chlorella protothecoides</name>
    <dbReference type="NCBI Taxonomy" id="3075"/>
    <lineage>
        <taxon>Eukaryota</taxon>
        <taxon>Viridiplantae</taxon>
        <taxon>Chlorophyta</taxon>
        <taxon>core chlorophytes</taxon>
        <taxon>Trebouxiophyceae</taxon>
        <taxon>Chlorellales</taxon>
        <taxon>Chlorellaceae</taxon>
        <taxon>Auxenochlorella</taxon>
    </lineage>
</organism>
<feature type="compositionally biased region" description="Polar residues" evidence="9">
    <location>
        <begin position="77"/>
        <end position="89"/>
    </location>
</feature>
<dbReference type="PANTHER" id="PTHR43523:SF12">
    <property type="entry name" value="GLUCOSE-1-PHOSPHATE ADENYLYLTRANSFERASE LARGE SUBUNIT 1, CHLOROPLASTIC-RELATED"/>
    <property type="match status" value="1"/>
</dbReference>
<protein>
    <recommendedName>
        <fullName evidence="3">glucose-1-phosphate adenylyltransferase</fullName>
        <ecNumber evidence="3">2.7.7.27</ecNumber>
    </recommendedName>
</protein>
<dbReference type="InterPro" id="IPR011004">
    <property type="entry name" value="Trimer_LpxA-like_sf"/>
</dbReference>
<dbReference type="GO" id="GO:0005978">
    <property type="term" value="P:glycogen biosynthetic process"/>
    <property type="evidence" value="ECO:0007669"/>
    <property type="project" value="InterPro"/>
</dbReference>
<dbReference type="EMBL" id="GDKF01005550">
    <property type="protein sequence ID" value="JAT73072.1"/>
    <property type="molecule type" value="Transcribed_RNA"/>
</dbReference>
<comment type="catalytic activity">
    <reaction evidence="1">
        <text>alpha-D-glucose 1-phosphate + ATP + H(+) = ADP-alpha-D-glucose + diphosphate</text>
        <dbReference type="Rhea" id="RHEA:12120"/>
        <dbReference type="ChEBI" id="CHEBI:15378"/>
        <dbReference type="ChEBI" id="CHEBI:30616"/>
        <dbReference type="ChEBI" id="CHEBI:33019"/>
        <dbReference type="ChEBI" id="CHEBI:57498"/>
        <dbReference type="ChEBI" id="CHEBI:58601"/>
        <dbReference type="EC" id="2.7.7.27"/>
    </reaction>
</comment>
<sequence length="569" mass="61622">LTSCPCVKQNLTSRITRGIATLASACCTGSRASTMQSLQAGVTGRMPVSFQCTRPKHGVRGGTPICSGAEGTGASRPRTTPVSRATPAQKNRGGADPKPWETDQLPQGRRVLQPAEPLMASIDDPSFGRPINPSIDREELSRTVRAVILAGGEAKNPLTRSRAMPAVPLGSSLMMIDVPISNCMSAGINKIYVLTQFQSHTLNSHLTSAYPPVRFGGPDHQAWVDVLAAQQTVTEKDWYQGSADAVRRNINELMDEARGVTPATEYVILSGAAVYTMDVAQLVAEHRAKGADITIAMHPVSEADASGKGVAKVHNSSNRVLKFEEKPSKASLEGMRREGVDDDSRYLANMGVYVFRREALFRLLSPAKKQAITHIGHHVVPNALAQEMKVYAYLHDGYWHDVSSLKDFYETNLDLSDEDSPIKSDMSVAARGSMLPPAQLHDADITRTIVGDGAVLVGCTVSNSVVGESVYIGRGSVVEDSLLLRNSYWASDKLRGEAQRRGERVYGVGENCHLRKVVVDENTTIGNNVKILNKDNVQECDRADSDGYMIQDGIVVVMRNASIPDNTVI</sequence>
<evidence type="ECO:0000256" key="3">
    <source>
        <dbReference type="ARBA" id="ARBA00012460"/>
    </source>
</evidence>
<evidence type="ECO:0000256" key="2">
    <source>
        <dbReference type="ARBA" id="ARBA00010443"/>
    </source>
</evidence>
<dbReference type="InterPro" id="IPR005836">
    <property type="entry name" value="ADP_Glu_pyroP_CS"/>
</dbReference>
<keyword evidence="5" id="KW-0808">Transferase</keyword>
<reference evidence="11" key="1">
    <citation type="submission" date="2015-08" db="EMBL/GenBank/DDBJ databases">
        <authorList>
            <person name="Babu N.S."/>
            <person name="Beckwith C.J."/>
            <person name="Beseler K.G."/>
            <person name="Brison A."/>
            <person name="Carone J.V."/>
            <person name="Caskin T.P."/>
            <person name="Diamond M."/>
            <person name="Durham M.E."/>
            <person name="Foxe J.M."/>
            <person name="Go M."/>
            <person name="Henderson B.A."/>
            <person name="Jones I.B."/>
            <person name="McGettigan J.A."/>
            <person name="Micheletti S.J."/>
            <person name="Nasrallah M.E."/>
            <person name="Ortiz D."/>
            <person name="Piller C.R."/>
            <person name="Privatt S.R."/>
            <person name="Schneider S.L."/>
            <person name="Sharp S."/>
            <person name="Smith T.C."/>
            <person name="Stanton J.D."/>
            <person name="Ullery H.E."/>
            <person name="Wilson R.J."/>
            <person name="Serrano M.G."/>
            <person name="Buck G."/>
            <person name="Lee V."/>
            <person name="Wang Y."/>
            <person name="Carvalho R."/>
            <person name="Voegtly L."/>
            <person name="Shi R."/>
            <person name="Duckworth R."/>
            <person name="Johnson A."/>
            <person name="Loviza R."/>
            <person name="Walstead R."/>
            <person name="Shah Z."/>
            <person name="Kiflezghi M."/>
            <person name="Wade K."/>
            <person name="Ball S.L."/>
            <person name="Bradley K.W."/>
            <person name="Asai D.J."/>
            <person name="Bowman C.A."/>
            <person name="Russell D.A."/>
            <person name="Pope W.H."/>
            <person name="Jacobs-Sera D."/>
            <person name="Hendrix R.W."/>
            <person name="Hatfull G.F."/>
        </authorList>
    </citation>
    <scope>NUCLEOTIDE SEQUENCE</scope>
</reference>
<accession>A0A1D2A1L0</accession>
<evidence type="ECO:0000256" key="1">
    <source>
        <dbReference type="ARBA" id="ARBA00000956"/>
    </source>
</evidence>
<feature type="non-terminal residue" evidence="11">
    <location>
        <position position="1"/>
    </location>
</feature>
<dbReference type="CDD" id="cd02508">
    <property type="entry name" value="ADP_Glucose_PP"/>
    <property type="match status" value="1"/>
</dbReference>